<feature type="domain" description="Gp28/Gp37-like" evidence="1">
    <location>
        <begin position="14"/>
        <end position="371"/>
    </location>
</feature>
<sequence>MPLMLSAPARTTLLITDRNLNVLGDPIGGWTDLDVTLRFNEPGSGTFTAPARPELLQLINAGGNRVVVIRDGVIFAAGPIERAGPQRWSVDGADTDPGTVSVAFTDDLALIAGRVTYPNPAAVATAQTSTARWTATDEAGDVMRSLVNLNAGPGALTVRRVPQLVLGTGAGLGASITFGTRFEALGDALRSAAIAGGGLGFRTQQVGTTIEFQVYAPADRTTGDGAVRFSRGLGNLRSYSYEPVAPSATVAIVGGKDVGTSRVIVERVNTAAVAKWWRLETFVDQRQSDATAGAAAELNQAGDEELERSAETARLTSVTVDTTDQRYGVHYQLGDRVSVELNSGAEVTDVVRAVHLEVSPRDGETVTALVGSQDASADPAWVKVTRALARRLAGLETI</sequence>
<accession>A0A1A9B535</accession>
<dbReference type="EMBL" id="FLRH01000003">
    <property type="protein sequence ID" value="SBT64213.1"/>
    <property type="molecule type" value="Genomic_DNA"/>
</dbReference>
<name>A0A1A9B535_9ACTN</name>
<dbReference type="AlphaFoldDB" id="A0A1A9B535"/>
<keyword evidence="3" id="KW-1185">Reference proteome</keyword>
<gene>
    <name evidence="2" type="ORF">GA0070622_1183</name>
</gene>
<evidence type="ECO:0000259" key="1">
    <source>
        <dbReference type="Pfam" id="PF14594"/>
    </source>
</evidence>
<organism evidence="2 3">
    <name type="scientific">Micromonospora sediminicola</name>
    <dbReference type="NCBI Taxonomy" id="946078"/>
    <lineage>
        <taxon>Bacteria</taxon>
        <taxon>Bacillati</taxon>
        <taxon>Actinomycetota</taxon>
        <taxon>Actinomycetes</taxon>
        <taxon>Micromonosporales</taxon>
        <taxon>Micromonosporaceae</taxon>
        <taxon>Micromonospora</taxon>
    </lineage>
</organism>
<dbReference type="STRING" id="946078.GA0070622_1183"/>
<protein>
    <submittedName>
        <fullName evidence="2">Virus ReqiPepy6 Gp37-like protein</fullName>
    </submittedName>
</protein>
<dbReference type="InterPro" id="IPR029432">
    <property type="entry name" value="Gp28/Gp37-like_dom"/>
</dbReference>
<dbReference type="Pfam" id="PF14594">
    <property type="entry name" value="Sipho_Gp37"/>
    <property type="match status" value="1"/>
</dbReference>
<proteinExistence type="predicted"/>
<reference evidence="3" key="1">
    <citation type="submission" date="2016-06" db="EMBL/GenBank/DDBJ databases">
        <authorList>
            <person name="Varghese N."/>
            <person name="Submissions Spin"/>
        </authorList>
    </citation>
    <scope>NUCLEOTIDE SEQUENCE [LARGE SCALE GENOMIC DNA]</scope>
    <source>
        <strain evidence="3">DSM 45794</strain>
    </source>
</reference>
<evidence type="ECO:0000313" key="3">
    <source>
        <dbReference type="Proteomes" id="UP000199558"/>
    </source>
</evidence>
<dbReference type="Proteomes" id="UP000199558">
    <property type="component" value="Unassembled WGS sequence"/>
</dbReference>
<evidence type="ECO:0000313" key="2">
    <source>
        <dbReference type="EMBL" id="SBT64213.1"/>
    </source>
</evidence>